<name>A0A183SS25_SCHSO</name>
<dbReference type="AlphaFoldDB" id="A0A183SS25"/>
<dbReference type="Pfam" id="PF17820">
    <property type="entry name" value="PDZ_6"/>
    <property type="match status" value="1"/>
</dbReference>
<proteinExistence type="inferred from homology"/>
<evidence type="ECO:0000259" key="5">
    <source>
        <dbReference type="PROSITE" id="PS50106"/>
    </source>
</evidence>
<dbReference type="PANTHER" id="PTHR22939">
    <property type="entry name" value="SERINE PROTEASE FAMILY S1C HTRA-RELATED"/>
    <property type="match status" value="1"/>
</dbReference>
<evidence type="ECO:0000256" key="4">
    <source>
        <dbReference type="SAM" id="MobiDB-lite"/>
    </source>
</evidence>
<reference evidence="6" key="1">
    <citation type="submission" date="2016-06" db="UniProtKB">
        <authorList>
            <consortium name="WormBaseParasite"/>
        </authorList>
    </citation>
    <scope>IDENTIFICATION</scope>
</reference>
<feature type="domain" description="PDZ" evidence="5">
    <location>
        <begin position="404"/>
        <end position="459"/>
    </location>
</feature>
<dbReference type="GO" id="GO:0006508">
    <property type="term" value="P:proteolysis"/>
    <property type="evidence" value="ECO:0007669"/>
    <property type="project" value="UniProtKB-KW"/>
</dbReference>
<organism evidence="6">
    <name type="scientific">Schistocephalus solidus</name>
    <name type="common">Tapeworm</name>
    <dbReference type="NCBI Taxonomy" id="70667"/>
    <lineage>
        <taxon>Eukaryota</taxon>
        <taxon>Metazoa</taxon>
        <taxon>Spiralia</taxon>
        <taxon>Lophotrochozoa</taxon>
        <taxon>Platyhelminthes</taxon>
        <taxon>Cestoda</taxon>
        <taxon>Eucestoda</taxon>
        <taxon>Diphyllobothriidea</taxon>
        <taxon>Diphyllobothriidae</taxon>
        <taxon>Schistocephalus</taxon>
    </lineage>
</organism>
<evidence type="ECO:0000313" key="6">
    <source>
        <dbReference type="WBParaSite" id="SSLN_0000724201-mRNA-1"/>
    </source>
</evidence>
<dbReference type="InterPro" id="IPR001478">
    <property type="entry name" value="PDZ"/>
</dbReference>
<dbReference type="Gene3D" id="2.30.42.10">
    <property type="match status" value="1"/>
</dbReference>
<keyword evidence="2" id="KW-0645">Protease</keyword>
<sequence>LRSSKRQLFHLFYSGDFEEQGKYLQHWAGRAFSARFTTSYSTHLASAPSRFRQKQNDKNQTSSRISDAIASLTAPFLVSSFLHDSEDQDCASTVHCAEATVPPKSHLPPERLAAIRSLDVVADVVEDVAPAVVSLTSSGNFFQLVSSTGSGFIVDDSGLIITNAHVVGHKQGLKVHMLDGRTFDARVLAVDVTSDLALVQVEADPDTLSKLPRMRLAPSLSNIRPGQFVIALGSPLMLSNTVTVGVISAVERDLGHREGLKYLQTDAIITFGNSGGPLVSLYGEVIGVNSMIADTGLGFAVPVDQVQRFIETSKRALANRGRGTSTPQSGSVPPTTSQAPRSWSWSWSSKPDSERNQGSVVVGPAGEHSRYLGLVMRTLTPDLAFDLALRDPFGRFTNRDVQSGVLIHGVIRGSPAERAGLLPGDIIVAIDGKQITNATEVSAAVDRSESLCLTVIRRGKRLEIPSVPTEAV</sequence>
<evidence type="ECO:0000256" key="2">
    <source>
        <dbReference type="ARBA" id="ARBA00022670"/>
    </source>
</evidence>
<dbReference type="GO" id="GO:0043065">
    <property type="term" value="P:positive regulation of apoptotic process"/>
    <property type="evidence" value="ECO:0007669"/>
    <property type="project" value="TreeGrafter"/>
</dbReference>
<dbReference type="Pfam" id="PF13365">
    <property type="entry name" value="Trypsin_2"/>
    <property type="match status" value="1"/>
</dbReference>
<dbReference type="WBParaSite" id="SSLN_0000724201-mRNA-1">
    <property type="protein sequence ID" value="SSLN_0000724201-mRNA-1"/>
    <property type="gene ID" value="SSLN_0000724201"/>
</dbReference>
<dbReference type="SUPFAM" id="SSF50494">
    <property type="entry name" value="Trypsin-like serine proteases"/>
    <property type="match status" value="1"/>
</dbReference>
<feature type="region of interest" description="Disordered" evidence="4">
    <location>
        <begin position="317"/>
        <end position="362"/>
    </location>
</feature>
<dbReference type="InterPro" id="IPR041489">
    <property type="entry name" value="PDZ_6"/>
</dbReference>
<evidence type="ECO:0000256" key="1">
    <source>
        <dbReference type="ARBA" id="ARBA00010541"/>
    </source>
</evidence>
<keyword evidence="3" id="KW-0378">Hydrolase</keyword>
<dbReference type="Gene3D" id="2.40.10.120">
    <property type="match status" value="1"/>
</dbReference>
<dbReference type="GO" id="GO:0012501">
    <property type="term" value="P:programmed cell death"/>
    <property type="evidence" value="ECO:0007669"/>
    <property type="project" value="TreeGrafter"/>
</dbReference>
<dbReference type="InterPro" id="IPR036034">
    <property type="entry name" value="PDZ_sf"/>
</dbReference>
<dbReference type="PROSITE" id="PS50106">
    <property type="entry name" value="PDZ"/>
    <property type="match status" value="1"/>
</dbReference>
<evidence type="ECO:0000256" key="3">
    <source>
        <dbReference type="ARBA" id="ARBA00022801"/>
    </source>
</evidence>
<dbReference type="SMART" id="SM00228">
    <property type="entry name" value="PDZ"/>
    <property type="match status" value="1"/>
</dbReference>
<feature type="compositionally biased region" description="Polar residues" evidence="4">
    <location>
        <begin position="322"/>
        <end position="341"/>
    </location>
</feature>
<dbReference type="InterPro" id="IPR001940">
    <property type="entry name" value="Peptidase_S1C"/>
</dbReference>
<dbReference type="PRINTS" id="PR00834">
    <property type="entry name" value="PROTEASES2C"/>
</dbReference>
<accession>A0A183SS25</accession>
<protein>
    <submittedName>
        <fullName evidence="6">PDZ domain-containing protein</fullName>
    </submittedName>
</protein>
<dbReference type="SUPFAM" id="SSF50156">
    <property type="entry name" value="PDZ domain-like"/>
    <property type="match status" value="1"/>
</dbReference>
<comment type="similarity">
    <text evidence="1">Belongs to the peptidase S1C family.</text>
</comment>
<dbReference type="GO" id="GO:0004252">
    <property type="term" value="F:serine-type endopeptidase activity"/>
    <property type="evidence" value="ECO:0007669"/>
    <property type="project" value="InterPro"/>
</dbReference>
<dbReference type="PANTHER" id="PTHR22939:SF129">
    <property type="entry name" value="SERINE PROTEASE HTRA2, MITOCHONDRIAL"/>
    <property type="match status" value="1"/>
</dbReference>
<dbReference type="InterPro" id="IPR009003">
    <property type="entry name" value="Peptidase_S1_PA"/>
</dbReference>